<name>A0A1J1HBC9_PLARL</name>
<dbReference type="OMA" id="DAECKIY"/>
<dbReference type="OrthoDB" id="10572655at2759"/>
<accession>A0A1J1HBC9</accession>
<evidence type="ECO:0000313" key="2">
    <source>
        <dbReference type="Proteomes" id="UP000220158"/>
    </source>
</evidence>
<dbReference type="GeneID" id="39737933"/>
<sequence>MNFIKLQKIEEFEDNNYESNLRSLKKQTNKQSHNTSLNNTVICHKKFAKEKQKSLIEDTSKILLDGKNTQNFILLKNSNELCTNKNLKKNEDTKNLVIINNVKCHEIFLNFKGKIISQHLKRDKNKSEKNFVHPFDDLNYGKYNNTTYESRNKKGINYYYSLIKVKNKFNNLLNEKHNDKLNINFCNSNLNKTLCDSFKKYFIHKKSYSNENYESFYNLNNNILLDSISKGIKHSKFNYLNTLYHNSLNDSISKKILNRINLQKKNNDFNIGQFKFGTNNGGEHYRNSCKKIKKLDCSNFDFHKNIRKNKSILKDTNYFFNNIFTLYEKNVNQIKRDILCLRRNFDFDSSLNFLNNYKVNKNNEIFKIKRTEEKGKISKNGASMNLKGKQVNEPLIGVEKKIDQNLENTKTENKIKRETTIKKSEGNSKSVNQKIYKKKKKIFKRENNIKREEKYYMFNSKNINMIQKKKVDIINENVTEKEIYKQSLSKVKIYNSIKERGFVGEKKIMRLHKMKNNLLNENLEIKEKRRNNILNSYLEGFCYRNKGKIKKEKSIKNIMNKLGKHNKESLFEFNKRIKFNFIYADNLNENSLDETNFTSQKNTNNYTVYNTKSMNNNIFGEDYKKKEFYFNIEDSTKNKKRELLKMNLRKMECSSNEKKNDDTYTRDNLTVKKIQNKFNEKENGSSSKKIKIHKCLYNFKKLIKEVKKYIYINITMKMKKGKYLLKDIHFLKKYLYKFSKLKKKINKKNSKIKPLNNLHIKNNSILNKSYINKNSIKKCQSNLKTNDKGCTMNKIKKIEKEKSSLKNLNDAECKIYTLLEKISNEHKKVRMK</sequence>
<dbReference type="RefSeq" id="XP_028534792.1">
    <property type="nucleotide sequence ID" value="XM_028678509.1"/>
</dbReference>
<proteinExistence type="predicted"/>
<reference evidence="1 2" key="1">
    <citation type="submission" date="2015-04" db="EMBL/GenBank/DDBJ databases">
        <authorList>
            <consortium name="Pathogen Informatics"/>
        </authorList>
    </citation>
    <scope>NUCLEOTIDE SEQUENCE [LARGE SCALE GENOMIC DNA]</scope>
    <source>
        <strain evidence="1 2">SGS1</strain>
    </source>
</reference>
<dbReference type="KEGG" id="prel:PRELSG_1268900"/>
<dbReference type="AlphaFoldDB" id="A0A1J1HBC9"/>
<evidence type="ECO:0000313" key="1">
    <source>
        <dbReference type="EMBL" id="CRH01793.1"/>
    </source>
</evidence>
<keyword evidence="2" id="KW-1185">Reference proteome</keyword>
<organism evidence="1 2">
    <name type="scientific">Plasmodium relictum</name>
    <dbReference type="NCBI Taxonomy" id="85471"/>
    <lineage>
        <taxon>Eukaryota</taxon>
        <taxon>Sar</taxon>
        <taxon>Alveolata</taxon>
        <taxon>Apicomplexa</taxon>
        <taxon>Aconoidasida</taxon>
        <taxon>Haemosporida</taxon>
        <taxon>Plasmodiidae</taxon>
        <taxon>Plasmodium</taxon>
        <taxon>Plasmodium (Haemamoeba)</taxon>
    </lineage>
</organism>
<dbReference type="Proteomes" id="UP000220158">
    <property type="component" value="Chromosome 12"/>
</dbReference>
<dbReference type="EMBL" id="LN835307">
    <property type="protein sequence ID" value="CRH01793.1"/>
    <property type="molecule type" value="Genomic_DNA"/>
</dbReference>
<protein>
    <submittedName>
        <fullName evidence="1">Uncharacterized protein</fullName>
    </submittedName>
</protein>
<gene>
    <name evidence="1" type="ORF">PRELSG_1268900</name>
</gene>
<dbReference type="VEuPathDB" id="PlasmoDB:PRELSG_1268900"/>